<feature type="region of interest" description="Disordered" evidence="2">
    <location>
        <begin position="1"/>
        <end position="201"/>
    </location>
</feature>
<comment type="similarity">
    <text evidence="1">Belongs to the LytR/CpsA/Psr (LCP) family.</text>
</comment>
<organism evidence="5 6">
    <name type="scientific">Pseudoscardovia radai</name>
    <dbReference type="NCBI Taxonomy" id="987066"/>
    <lineage>
        <taxon>Bacteria</taxon>
        <taxon>Bacillati</taxon>
        <taxon>Actinomycetota</taxon>
        <taxon>Actinomycetes</taxon>
        <taxon>Bifidobacteriales</taxon>
        <taxon>Bifidobacteriaceae</taxon>
        <taxon>Pseudoscardovia</taxon>
    </lineage>
</organism>
<comment type="caution">
    <text evidence="5">The sequence shown here is derived from an EMBL/GenBank/DDBJ whole genome shotgun (WGS) entry which is preliminary data.</text>
</comment>
<evidence type="ECO:0000256" key="2">
    <source>
        <dbReference type="SAM" id="MobiDB-lite"/>
    </source>
</evidence>
<proteinExistence type="inferred from homology"/>
<feature type="compositionally biased region" description="Polar residues" evidence="2">
    <location>
        <begin position="29"/>
        <end position="44"/>
    </location>
</feature>
<evidence type="ECO:0000256" key="3">
    <source>
        <dbReference type="SAM" id="Phobius"/>
    </source>
</evidence>
<reference evidence="5 6" key="1">
    <citation type="journal article" date="2017" name="BMC Genomics">
        <title>Comparative genomic and phylogenomic analyses of the Bifidobacteriaceae family.</title>
        <authorList>
            <person name="Lugli G.A."/>
            <person name="Milani C."/>
            <person name="Turroni F."/>
            <person name="Duranti S."/>
            <person name="Mancabelli L."/>
            <person name="Mangifesta M."/>
            <person name="Ferrario C."/>
            <person name="Modesto M."/>
            <person name="Mattarelli P."/>
            <person name="Jiri K."/>
            <person name="van Sinderen D."/>
            <person name="Ventura M."/>
        </authorList>
    </citation>
    <scope>NUCLEOTIDE SEQUENCE [LARGE SCALE GENOMIC DNA]</scope>
    <source>
        <strain evidence="5 6">DSM 24742</strain>
    </source>
</reference>
<dbReference type="InterPro" id="IPR050922">
    <property type="entry name" value="LytR/CpsA/Psr_CW_biosynth"/>
</dbReference>
<feature type="compositionally biased region" description="Low complexity" evidence="2">
    <location>
        <begin position="100"/>
        <end position="124"/>
    </location>
</feature>
<dbReference type="PANTHER" id="PTHR33392">
    <property type="entry name" value="POLYISOPRENYL-TEICHOIC ACID--PEPTIDOGLYCAN TEICHOIC ACID TRANSFERASE TAGU"/>
    <property type="match status" value="1"/>
</dbReference>
<evidence type="ECO:0000256" key="1">
    <source>
        <dbReference type="ARBA" id="ARBA00006068"/>
    </source>
</evidence>
<evidence type="ECO:0000313" key="5">
    <source>
        <dbReference type="EMBL" id="OZG51008.1"/>
    </source>
</evidence>
<evidence type="ECO:0000259" key="4">
    <source>
        <dbReference type="Pfam" id="PF03816"/>
    </source>
</evidence>
<name>A0A261EVZ2_9BIFI</name>
<feature type="compositionally biased region" description="Pro residues" evidence="2">
    <location>
        <begin position="169"/>
        <end position="180"/>
    </location>
</feature>
<keyword evidence="6" id="KW-1185">Reference proteome</keyword>
<keyword evidence="3" id="KW-0472">Membrane</keyword>
<dbReference type="EMBL" id="MWWR01000012">
    <property type="protein sequence ID" value="OZG51008.1"/>
    <property type="molecule type" value="Genomic_DNA"/>
</dbReference>
<dbReference type="PRINTS" id="PR01217">
    <property type="entry name" value="PRICHEXTENSN"/>
</dbReference>
<dbReference type="OrthoDB" id="9782542at2"/>
<dbReference type="Pfam" id="PF03816">
    <property type="entry name" value="LytR_cpsA_psr"/>
    <property type="match status" value="1"/>
</dbReference>
<dbReference type="RefSeq" id="WP_143516380.1">
    <property type="nucleotide sequence ID" value="NZ_MWWR01000012.1"/>
</dbReference>
<feature type="compositionally biased region" description="Low complexity" evidence="2">
    <location>
        <begin position="181"/>
        <end position="193"/>
    </location>
</feature>
<dbReference type="Proteomes" id="UP000216725">
    <property type="component" value="Unassembled WGS sequence"/>
</dbReference>
<dbReference type="AlphaFoldDB" id="A0A261EVZ2"/>
<feature type="domain" description="Cell envelope-related transcriptional attenuator" evidence="4">
    <location>
        <begin position="277"/>
        <end position="419"/>
    </location>
</feature>
<dbReference type="Gene3D" id="3.40.630.190">
    <property type="entry name" value="LCP protein"/>
    <property type="match status" value="1"/>
</dbReference>
<feature type="compositionally biased region" description="Low complexity" evidence="2">
    <location>
        <begin position="59"/>
        <end position="78"/>
    </location>
</feature>
<dbReference type="InterPro" id="IPR004474">
    <property type="entry name" value="LytR_CpsA_psr"/>
</dbReference>
<sequence>MADSGSEFPPSFSPSDRGPTRRSPRRGVPSQNGAAWNGTGQQGTAPYPPSFSPTERPARGASSAAPSTASSARHAAPSYQAPSSYDTPLPISIAPTPGISRQRPARASSAKPSSYAASRSASSQNRGAVDSAPRSYAPASYAPATSRRTYGASADGAPSYPAAGRQPAPSSPATPTPGTPSSPANPANPATPGDPDDARTRAKTHHPLRIIAAVVIALLAAVLIFGWTQIQWINNSLNHETMLSGNSNTAGMTWLVLGSDERDGTVGGTSDEVPGFRTDTILVLTKPSSGAASLISIPRDSYVTVDGTDMKINAVAESYGYPQLVKTVEGITGVTIDHVVRIGFSGVTSLVDAVGGVELCLDYDVDDAYSGLVWQAGCHTADGTTALAFARMRYSDPQGDIGRAERQRQVISAIMTKVTQGGAIHNYASLHAVGDAAMSALTVDENTNAFTMARLALAFRDATGSGGVTGTAYYSDPGYYPASGIGSCVLLDDDKNHELFNSLSHGSIPAGTVGGYTGA</sequence>
<feature type="compositionally biased region" description="Low complexity" evidence="2">
    <location>
        <begin position="131"/>
        <end position="148"/>
    </location>
</feature>
<dbReference type="NCBIfam" id="TIGR00350">
    <property type="entry name" value="lytR_cpsA_psr"/>
    <property type="match status" value="1"/>
</dbReference>
<protein>
    <submittedName>
        <fullName evidence="5">Transcriptional regulator</fullName>
    </submittedName>
</protein>
<dbReference type="PANTHER" id="PTHR33392:SF6">
    <property type="entry name" value="POLYISOPRENYL-TEICHOIC ACID--PEPTIDOGLYCAN TEICHOIC ACID TRANSFERASE TAGU"/>
    <property type="match status" value="1"/>
</dbReference>
<evidence type="ECO:0000313" key="6">
    <source>
        <dbReference type="Proteomes" id="UP000216725"/>
    </source>
</evidence>
<keyword evidence="3" id="KW-0812">Transmembrane</keyword>
<gene>
    <name evidence="5" type="ORF">PSRA_1302</name>
</gene>
<feature type="transmembrane region" description="Helical" evidence="3">
    <location>
        <begin position="208"/>
        <end position="227"/>
    </location>
</feature>
<keyword evidence="3" id="KW-1133">Transmembrane helix</keyword>
<accession>A0A261EVZ2</accession>